<evidence type="ECO:0000313" key="10">
    <source>
        <dbReference type="EMBL" id="MDA5108356.1"/>
    </source>
</evidence>
<dbReference type="SUPFAM" id="SSF46689">
    <property type="entry name" value="Homeodomain-like"/>
    <property type="match status" value="1"/>
</dbReference>
<dbReference type="InterPro" id="IPR030828">
    <property type="entry name" value="HTH_TyrR"/>
</dbReference>
<dbReference type="PANTHER" id="PTHR32071">
    <property type="entry name" value="TRANSCRIPTIONAL REGULATORY PROTEIN"/>
    <property type="match status" value="1"/>
</dbReference>
<evidence type="ECO:0000256" key="6">
    <source>
        <dbReference type="ARBA" id="ARBA00029500"/>
    </source>
</evidence>
<dbReference type="NCBIfam" id="TIGR00229">
    <property type="entry name" value="sensory_box"/>
    <property type="match status" value="1"/>
</dbReference>
<protein>
    <recommendedName>
        <fullName evidence="6">HTH-type transcriptional regulatory protein TyrR</fullName>
    </recommendedName>
</protein>
<dbReference type="PROSITE" id="PS50045">
    <property type="entry name" value="SIGMA54_INTERACT_4"/>
    <property type="match status" value="1"/>
</dbReference>
<dbReference type="InterPro" id="IPR025662">
    <property type="entry name" value="Sigma_54_int_dom_ATP-bd_1"/>
</dbReference>
<dbReference type="Proteomes" id="UP001151071">
    <property type="component" value="Unassembled WGS sequence"/>
</dbReference>
<dbReference type="Gene3D" id="3.30.450.20">
    <property type="entry name" value="PAS domain"/>
    <property type="match status" value="1"/>
</dbReference>
<evidence type="ECO:0000256" key="5">
    <source>
        <dbReference type="ARBA" id="ARBA00023163"/>
    </source>
</evidence>
<feature type="domain" description="PAS" evidence="9">
    <location>
        <begin position="103"/>
        <end position="154"/>
    </location>
</feature>
<keyword evidence="4" id="KW-0805">Transcription regulation</keyword>
<dbReference type="PROSITE" id="PS00675">
    <property type="entry name" value="SIGMA54_INTERACT_1"/>
    <property type="match status" value="1"/>
</dbReference>
<name>A0A9X3TPF6_9BACL</name>
<evidence type="ECO:0000313" key="11">
    <source>
        <dbReference type="Proteomes" id="UP001151071"/>
    </source>
</evidence>
<dbReference type="SMART" id="SM00091">
    <property type="entry name" value="PAS"/>
    <property type="match status" value="2"/>
</dbReference>
<dbReference type="SUPFAM" id="SSF55785">
    <property type="entry name" value="PYP-like sensor domain (PAS domain)"/>
    <property type="match status" value="1"/>
</dbReference>
<dbReference type="CDD" id="cd00009">
    <property type="entry name" value="AAA"/>
    <property type="match status" value="1"/>
</dbReference>
<dbReference type="InterPro" id="IPR058031">
    <property type="entry name" value="AAA_lid_NorR"/>
</dbReference>
<dbReference type="InterPro" id="IPR035965">
    <property type="entry name" value="PAS-like_dom_sf"/>
</dbReference>
<dbReference type="GO" id="GO:0003677">
    <property type="term" value="F:DNA binding"/>
    <property type="evidence" value="ECO:0007669"/>
    <property type="project" value="UniProtKB-KW"/>
</dbReference>
<dbReference type="InterPro" id="IPR000014">
    <property type="entry name" value="PAS"/>
</dbReference>
<reference evidence="10" key="1">
    <citation type="submission" date="2022-12" db="EMBL/GenBank/DDBJ databases">
        <title>Draft genome sequence of the thermophilic strain Brevibacillus thermoruber HT42, isolated from Los Humeros, Puebla, Mexico, with biotechnological potential.</title>
        <authorList>
            <person name="Lara Sanchez J."/>
            <person name="Solis Palacios R."/>
            <person name="Bustos Baena A.S."/>
            <person name="Ruz Baez A.E."/>
            <person name="Espinosa Luna G."/>
            <person name="Oliart Ros R.M."/>
        </authorList>
    </citation>
    <scope>NUCLEOTIDE SEQUENCE</scope>
    <source>
        <strain evidence="10">HT42</strain>
    </source>
</reference>
<dbReference type="Gene3D" id="1.10.8.60">
    <property type="match status" value="1"/>
</dbReference>
<dbReference type="InterPro" id="IPR013767">
    <property type="entry name" value="PAS_fold"/>
</dbReference>
<dbReference type="FunFam" id="3.40.50.300:FF:000006">
    <property type="entry name" value="DNA-binding transcriptional regulator NtrC"/>
    <property type="match status" value="1"/>
</dbReference>
<dbReference type="GO" id="GO:0005524">
    <property type="term" value="F:ATP binding"/>
    <property type="evidence" value="ECO:0007669"/>
    <property type="project" value="UniProtKB-KW"/>
</dbReference>
<dbReference type="PANTHER" id="PTHR32071:SF57">
    <property type="entry name" value="C4-DICARBOXYLATE TRANSPORT TRANSCRIPTIONAL REGULATORY PROTEIN DCTD"/>
    <property type="match status" value="1"/>
</dbReference>
<proteinExistence type="predicted"/>
<dbReference type="RefSeq" id="WP_271139883.1">
    <property type="nucleotide sequence ID" value="NZ_JAPYYP010000007.1"/>
</dbReference>
<evidence type="ECO:0000256" key="3">
    <source>
        <dbReference type="ARBA" id="ARBA00022840"/>
    </source>
</evidence>
<feature type="domain" description="Sigma-54 factor interaction" evidence="8">
    <location>
        <begin position="248"/>
        <end position="478"/>
    </location>
</feature>
<dbReference type="EMBL" id="JAPYYP010000007">
    <property type="protein sequence ID" value="MDA5108356.1"/>
    <property type="molecule type" value="Genomic_DNA"/>
</dbReference>
<dbReference type="Pfam" id="PF18024">
    <property type="entry name" value="HTH_50"/>
    <property type="match status" value="1"/>
</dbReference>
<gene>
    <name evidence="10" type="ORF">O3V59_08285</name>
</gene>
<dbReference type="GO" id="GO:0006355">
    <property type="term" value="P:regulation of DNA-templated transcription"/>
    <property type="evidence" value="ECO:0007669"/>
    <property type="project" value="InterPro"/>
</dbReference>
<dbReference type="InterPro" id="IPR025944">
    <property type="entry name" value="Sigma_54_int_dom_CS"/>
</dbReference>
<evidence type="ECO:0000259" key="9">
    <source>
        <dbReference type="PROSITE" id="PS50112"/>
    </source>
</evidence>
<dbReference type="InterPro" id="IPR003593">
    <property type="entry name" value="AAA+_ATPase"/>
</dbReference>
<dbReference type="InterPro" id="IPR027417">
    <property type="entry name" value="P-loop_NTPase"/>
</dbReference>
<dbReference type="Gene3D" id="3.40.50.300">
    <property type="entry name" value="P-loop containing nucleotide triphosphate hydrolases"/>
    <property type="match status" value="1"/>
</dbReference>
<accession>A0A9X3TPF6</accession>
<dbReference type="AlphaFoldDB" id="A0A9X3TPF6"/>
<dbReference type="SMART" id="SM00382">
    <property type="entry name" value="AAA"/>
    <property type="match status" value="1"/>
</dbReference>
<keyword evidence="5" id="KW-0804">Transcription</keyword>
<feature type="coiled-coil region" evidence="7">
    <location>
        <begin position="215"/>
        <end position="242"/>
    </location>
</feature>
<evidence type="ECO:0000256" key="2">
    <source>
        <dbReference type="ARBA" id="ARBA00022797"/>
    </source>
</evidence>
<sequence>MEHVHQWMDDLPFPAVVTDAAGIIESCNLLFAEMFGGASMGVPLPSLFQSWDEQDGGVHVAKADGRTYLLLCGDLKREANDHRMYIVTESGCVHRLQEKVSDLEQELDALMEISNDVIFITDRDGVTLKVNSAIQHFTGFPRQCYISHNVRDLVERGLLRTSITLKVLEQKKTINYIYSSSYFTDHKRFAIGVPIFDEAGDIKKVITNVRDLTELNHFYNKLKEAQQLNDQYRKELEKLKTRRVDPDIVLASKCMVDIYDMAERIADVDATVLILGETGVGKDVLARYLYRASSRSEKGEFIKINCGAIPHDLLESELFGYEPGAFTGASRAGKPGLFELADQGVLFLDEVGELPLSLQVKLLRVLQEKQIQRIGSTRPKNVDVRLIAATNRDLKQMVKKGEFREDLYYRLNVLPISIPPLRERKEDILPLVASVLGKLNKQYKMAKSFDRSVEWFFSRYPWPGNVRELTNLIERLILTVPSSVITVEDLPPEYREQERQSPATSAFTRVMTLKEAAEIAEREILAIAVQKFHSTYKIAEELGTSQATIVRKLKKYNL</sequence>
<keyword evidence="2" id="KW-0058">Aromatic hydrocarbons catabolism</keyword>
<dbReference type="Gene3D" id="1.10.10.60">
    <property type="entry name" value="Homeodomain-like"/>
    <property type="match status" value="1"/>
</dbReference>
<evidence type="ECO:0000256" key="1">
    <source>
        <dbReference type="ARBA" id="ARBA00022741"/>
    </source>
</evidence>
<dbReference type="PROSITE" id="PS50112">
    <property type="entry name" value="PAS"/>
    <property type="match status" value="1"/>
</dbReference>
<dbReference type="PROSITE" id="PS00688">
    <property type="entry name" value="SIGMA54_INTERACT_3"/>
    <property type="match status" value="1"/>
</dbReference>
<dbReference type="Pfam" id="PF00158">
    <property type="entry name" value="Sigma54_activat"/>
    <property type="match status" value="1"/>
</dbReference>
<comment type="caution">
    <text evidence="10">The sequence shown here is derived from an EMBL/GenBank/DDBJ whole genome shotgun (WGS) entry which is preliminary data.</text>
</comment>
<keyword evidence="3" id="KW-0067">ATP-binding</keyword>
<dbReference type="Pfam" id="PF00989">
    <property type="entry name" value="PAS"/>
    <property type="match status" value="1"/>
</dbReference>
<dbReference type="SUPFAM" id="SSF52540">
    <property type="entry name" value="P-loop containing nucleoside triphosphate hydrolases"/>
    <property type="match status" value="1"/>
</dbReference>
<keyword evidence="1" id="KW-0547">Nucleotide-binding</keyword>
<keyword evidence="11" id="KW-1185">Reference proteome</keyword>
<evidence type="ECO:0000256" key="7">
    <source>
        <dbReference type="SAM" id="Coils"/>
    </source>
</evidence>
<dbReference type="InterPro" id="IPR009057">
    <property type="entry name" value="Homeodomain-like_sf"/>
</dbReference>
<dbReference type="InterPro" id="IPR002078">
    <property type="entry name" value="Sigma_54_int"/>
</dbReference>
<evidence type="ECO:0000256" key="4">
    <source>
        <dbReference type="ARBA" id="ARBA00023015"/>
    </source>
</evidence>
<evidence type="ECO:0000259" key="8">
    <source>
        <dbReference type="PROSITE" id="PS50045"/>
    </source>
</evidence>
<keyword evidence="7" id="KW-0175">Coiled coil</keyword>
<dbReference type="Pfam" id="PF25601">
    <property type="entry name" value="AAA_lid_14"/>
    <property type="match status" value="1"/>
</dbReference>
<organism evidence="10 11">
    <name type="scientific">Brevibacillus thermoruber</name>
    <dbReference type="NCBI Taxonomy" id="33942"/>
    <lineage>
        <taxon>Bacteria</taxon>
        <taxon>Bacillati</taxon>
        <taxon>Bacillota</taxon>
        <taxon>Bacilli</taxon>
        <taxon>Bacillales</taxon>
        <taxon>Paenibacillaceae</taxon>
        <taxon>Brevibacillus</taxon>
    </lineage>
</organism>